<feature type="domain" description="GPI inositol-deacylase winged helix" evidence="3">
    <location>
        <begin position="478"/>
        <end position="568"/>
    </location>
</feature>
<keyword evidence="6" id="KW-1185">Reference proteome</keyword>
<dbReference type="PANTHER" id="PTHR10039:SF16">
    <property type="entry name" value="GPI INOSITOL-DEACYLASE"/>
    <property type="match status" value="1"/>
</dbReference>
<evidence type="ECO:0000313" key="6">
    <source>
        <dbReference type="Proteomes" id="UP000759537"/>
    </source>
</evidence>
<feature type="domain" description="Nephrocystin 3-like N-terminal" evidence="4">
    <location>
        <begin position="273"/>
        <end position="427"/>
    </location>
</feature>
<dbReference type="Proteomes" id="UP000759537">
    <property type="component" value="Unassembled WGS sequence"/>
</dbReference>
<dbReference type="InterPro" id="IPR056884">
    <property type="entry name" value="NPHP3-like_N"/>
</dbReference>
<dbReference type="InterPro" id="IPR031350">
    <property type="entry name" value="Goodbye_dom"/>
</dbReference>
<dbReference type="InterPro" id="IPR054471">
    <property type="entry name" value="GPIID_WHD"/>
</dbReference>
<feature type="domain" description="Fungal STAND N-terminal Goodbye" evidence="2">
    <location>
        <begin position="10"/>
        <end position="134"/>
    </location>
</feature>
<reference evidence="5" key="1">
    <citation type="submission" date="2019-10" db="EMBL/GenBank/DDBJ databases">
        <authorList>
            <consortium name="DOE Joint Genome Institute"/>
            <person name="Kuo A."/>
            <person name="Miyauchi S."/>
            <person name="Kiss E."/>
            <person name="Drula E."/>
            <person name="Kohler A."/>
            <person name="Sanchez-Garcia M."/>
            <person name="Andreopoulos B."/>
            <person name="Barry K.W."/>
            <person name="Bonito G."/>
            <person name="Buee M."/>
            <person name="Carver A."/>
            <person name="Chen C."/>
            <person name="Cichocki N."/>
            <person name="Clum A."/>
            <person name="Culley D."/>
            <person name="Crous P.W."/>
            <person name="Fauchery L."/>
            <person name="Girlanda M."/>
            <person name="Hayes R."/>
            <person name="Keri Z."/>
            <person name="LaButti K."/>
            <person name="Lipzen A."/>
            <person name="Lombard V."/>
            <person name="Magnuson J."/>
            <person name="Maillard F."/>
            <person name="Morin E."/>
            <person name="Murat C."/>
            <person name="Nolan M."/>
            <person name="Ohm R."/>
            <person name="Pangilinan J."/>
            <person name="Pereira M."/>
            <person name="Perotto S."/>
            <person name="Peter M."/>
            <person name="Riley R."/>
            <person name="Sitrit Y."/>
            <person name="Stielow B."/>
            <person name="Szollosi G."/>
            <person name="Zifcakova L."/>
            <person name="Stursova M."/>
            <person name="Spatafora J.W."/>
            <person name="Tedersoo L."/>
            <person name="Vaario L.-M."/>
            <person name="Yamada A."/>
            <person name="Yan M."/>
            <person name="Wang P."/>
            <person name="Xu J."/>
            <person name="Bruns T."/>
            <person name="Baldrian P."/>
            <person name="Vilgalys R."/>
            <person name="Henrissat B."/>
            <person name="Grigoriev I.V."/>
            <person name="Hibbett D."/>
            <person name="Nagy L.G."/>
            <person name="Martin F.M."/>
        </authorList>
    </citation>
    <scope>NUCLEOTIDE SEQUENCE</scope>
    <source>
        <strain evidence="5">Prilba</strain>
    </source>
</reference>
<dbReference type="Pfam" id="PF22939">
    <property type="entry name" value="WHD_GPIID"/>
    <property type="match status" value="1"/>
</dbReference>
<evidence type="ECO:0000259" key="4">
    <source>
        <dbReference type="Pfam" id="PF24883"/>
    </source>
</evidence>
<accession>A0A9P5JTY0</accession>
<evidence type="ECO:0000313" key="5">
    <source>
        <dbReference type="EMBL" id="KAF8463549.1"/>
    </source>
</evidence>
<reference evidence="5" key="2">
    <citation type="journal article" date="2020" name="Nat. Commun.">
        <title>Large-scale genome sequencing of mycorrhizal fungi provides insights into the early evolution of symbiotic traits.</title>
        <authorList>
            <person name="Miyauchi S."/>
            <person name="Kiss E."/>
            <person name="Kuo A."/>
            <person name="Drula E."/>
            <person name="Kohler A."/>
            <person name="Sanchez-Garcia M."/>
            <person name="Morin E."/>
            <person name="Andreopoulos B."/>
            <person name="Barry K.W."/>
            <person name="Bonito G."/>
            <person name="Buee M."/>
            <person name="Carver A."/>
            <person name="Chen C."/>
            <person name="Cichocki N."/>
            <person name="Clum A."/>
            <person name="Culley D."/>
            <person name="Crous P.W."/>
            <person name="Fauchery L."/>
            <person name="Girlanda M."/>
            <person name="Hayes R.D."/>
            <person name="Keri Z."/>
            <person name="LaButti K."/>
            <person name="Lipzen A."/>
            <person name="Lombard V."/>
            <person name="Magnuson J."/>
            <person name="Maillard F."/>
            <person name="Murat C."/>
            <person name="Nolan M."/>
            <person name="Ohm R.A."/>
            <person name="Pangilinan J."/>
            <person name="Pereira M.F."/>
            <person name="Perotto S."/>
            <person name="Peter M."/>
            <person name="Pfister S."/>
            <person name="Riley R."/>
            <person name="Sitrit Y."/>
            <person name="Stielow J.B."/>
            <person name="Szollosi G."/>
            <person name="Zifcakova L."/>
            <person name="Stursova M."/>
            <person name="Spatafora J.W."/>
            <person name="Tedersoo L."/>
            <person name="Vaario L.M."/>
            <person name="Yamada A."/>
            <person name="Yan M."/>
            <person name="Wang P."/>
            <person name="Xu J."/>
            <person name="Bruns T."/>
            <person name="Baldrian P."/>
            <person name="Vilgalys R."/>
            <person name="Dunand C."/>
            <person name="Henrissat B."/>
            <person name="Grigoriev I.V."/>
            <person name="Hibbett D."/>
            <person name="Nagy L.G."/>
            <person name="Martin F.M."/>
        </authorList>
    </citation>
    <scope>NUCLEOTIDE SEQUENCE</scope>
    <source>
        <strain evidence="5">Prilba</strain>
    </source>
</reference>
<protein>
    <recommendedName>
        <fullName evidence="7">Fungal STAND N-terminal Goodbye domain-containing protein</fullName>
    </recommendedName>
</protein>
<dbReference type="Pfam" id="PF17109">
    <property type="entry name" value="Goodbye"/>
    <property type="match status" value="1"/>
</dbReference>
<evidence type="ECO:0000259" key="2">
    <source>
        <dbReference type="Pfam" id="PF17109"/>
    </source>
</evidence>
<evidence type="ECO:0000259" key="3">
    <source>
        <dbReference type="Pfam" id="PF22939"/>
    </source>
</evidence>
<dbReference type="EMBL" id="WHVB01000070">
    <property type="protein sequence ID" value="KAF8463549.1"/>
    <property type="molecule type" value="Genomic_DNA"/>
</dbReference>
<gene>
    <name evidence="5" type="ORF">DFH94DRAFT_699530</name>
</gene>
<dbReference type="Pfam" id="PF24883">
    <property type="entry name" value="NPHP3_N"/>
    <property type="match status" value="1"/>
</dbReference>
<dbReference type="AlphaFoldDB" id="A0A9P5JTY0"/>
<comment type="caution">
    <text evidence="5">The sequence shown here is derived from an EMBL/GenBank/DDBJ whole genome shotgun (WGS) entry which is preliminary data.</text>
</comment>
<dbReference type="PANTHER" id="PTHR10039">
    <property type="entry name" value="AMELOGENIN"/>
    <property type="match status" value="1"/>
</dbReference>
<name>A0A9P5JTY0_9AGAM</name>
<sequence length="617" mass="68826">MSSSEYDVVFNNALKPYKKKTGNDLASDPLLHRLETCNSPGSLLALLKDQIPGFDQSGNSDERLTKWVNQVVNVLYNFAATIGGAVSFAYPPAGVIFTGIASLLSAVLAVSSSQGALVDLFERIENFFIRLGTYIELPPTAEMTDIIVKVMVDVLLILALVTKEMKQGKMKRFLKRMAAAQGLRATHGMSERVTSLGDGMNVAINAVIDGGENMREELQKVARLQGTLVVALSLAVQAQMLIGNQLRKDLTDWLSPPDPFIDFNTADHARHEGTAEWFTQSSVFRNWKESSSFLWIHGKHLYIHSGLWEICSHLCDHPGYQERDARALLSSLIVQLSNQSDDFYDVLLRFYSDHHRGTQQPSIGALTQCLEDMLRVPEELPIYLIIDALDECPNTTGILSPRDEVLTLVEGLVNLNLRNLRLCVTSRPETDIRTSLEPLTSPSNSISLHDESGQNKDIVDFTLDETYERILREIPKTNRVHAHRLLQCLTVAVRLLKVEELAEVLAINFDAEGGIPKLNEGFRWADQEHAVLSACSSLVAIVEDRNSRRVQSSHFSVKEFLTSDRLAASAVDVLRGHHIRLEAAHTIMAQACLGVLLRLDHYMDKETIELSFGQICW</sequence>
<evidence type="ECO:0008006" key="7">
    <source>
        <dbReference type="Google" id="ProtNLM"/>
    </source>
</evidence>
<evidence type="ECO:0000256" key="1">
    <source>
        <dbReference type="ARBA" id="ARBA00022737"/>
    </source>
</evidence>
<proteinExistence type="predicted"/>
<keyword evidence="1" id="KW-0677">Repeat</keyword>
<organism evidence="5 6">
    <name type="scientific">Russula ochroleuca</name>
    <dbReference type="NCBI Taxonomy" id="152965"/>
    <lineage>
        <taxon>Eukaryota</taxon>
        <taxon>Fungi</taxon>
        <taxon>Dikarya</taxon>
        <taxon>Basidiomycota</taxon>
        <taxon>Agaricomycotina</taxon>
        <taxon>Agaricomycetes</taxon>
        <taxon>Russulales</taxon>
        <taxon>Russulaceae</taxon>
        <taxon>Russula</taxon>
    </lineage>
</organism>